<organism evidence="2 3">
    <name type="scientific">Trifolium medium</name>
    <dbReference type="NCBI Taxonomy" id="97028"/>
    <lineage>
        <taxon>Eukaryota</taxon>
        <taxon>Viridiplantae</taxon>
        <taxon>Streptophyta</taxon>
        <taxon>Embryophyta</taxon>
        <taxon>Tracheophyta</taxon>
        <taxon>Spermatophyta</taxon>
        <taxon>Magnoliopsida</taxon>
        <taxon>eudicotyledons</taxon>
        <taxon>Gunneridae</taxon>
        <taxon>Pentapetalae</taxon>
        <taxon>rosids</taxon>
        <taxon>fabids</taxon>
        <taxon>Fabales</taxon>
        <taxon>Fabaceae</taxon>
        <taxon>Papilionoideae</taxon>
        <taxon>50 kb inversion clade</taxon>
        <taxon>NPAAA clade</taxon>
        <taxon>Hologalegina</taxon>
        <taxon>IRL clade</taxon>
        <taxon>Trifolieae</taxon>
        <taxon>Trifolium</taxon>
    </lineage>
</organism>
<sequence>APHRQSARAAPTPEENQKNRATLRIAQTPEDETALAPLPCASRQPSAAPKTEG</sequence>
<proteinExistence type="predicted"/>
<evidence type="ECO:0000256" key="1">
    <source>
        <dbReference type="SAM" id="MobiDB-lite"/>
    </source>
</evidence>
<feature type="region of interest" description="Disordered" evidence="1">
    <location>
        <begin position="1"/>
        <end position="53"/>
    </location>
</feature>
<dbReference type="Proteomes" id="UP000265520">
    <property type="component" value="Unassembled WGS sequence"/>
</dbReference>
<dbReference type="EMBL" id="LXQA010697636">
    <property type="protein sequence ID" value="MCI66555.1"/>
    <property type="molecule type" value="Genomic_DNA"/>
</dbReference>
<evidence type="ECO:0000313" key="2">
    <source>
        <dbReference type="EMBL" id="MCI66555.1"/>
    </source>
</evidence>
<reference evidence="2 3" key="1">
    <citation type="journal article" date="2018" name="Front. Plant Sci.">
        <title>Red Clover (Trifolium pratense) and Zigzag Clover (T. medium) - A Picture of Genomic Similarities and Differences.</title>
        <authorList>
            <person name="Dluhosova J."/>
            <person name="Istvanek J."/>
            <person name="Nedelnik J."/>
            <person name="Repkova J."/>
        </authorList>
    </citation>
    <scope>NUCLEOTIDE SEQUENCE [LARGE SCALE GENOMIC DNA]</scope>
    <source>
        <strain evidence="3">cv. 10/8</strain>
        <tissue evidence="2">Leaf</tissue>
    </source>
</reference>
<feature type="non-terminal residue" evidence="2">
    <location>
        <position position="1"/>
    </location>
</feature>
<dbReference type="AlphaFoldDB" id="A0A392U3E5"/>
<comment type="caution">
    <text evidence="2">The sequence shown here is derived from an EMBL/GenBank/DDBJ whole genome shotgun (WGS) entry which is preliminary data.</text>
</comment>
<evidence type="ECO:0000313" key="3">
    <source>
        <dbReference type="Proteomes" id="UP000265520"/>
    </source>
</evidence>
<protein>
    <submittedName>
        <fullName evidence="2">Uncharacterized protein</fullName>
    </submittedName>
</protein>
<keyword evidence="3" id="KW-1185">Reference proteome</keyword>
<name>A0A392U3E5_9FABA</name>
<accession>A0A392U3E5</accession>